<dbReference type="EMBL" id="JAASQI010000002">
    <property type="protein sequence ID" value="NIJ57478.1"/>
    <property type="molecule type" value="Genomic_DNA"/>
</dbReference>
<dbReference type="Pfam" id="PF02653">
    <property type="entry name" value="BPD_transp_2"/>
    <property type="match status" value="1"/>
</dbReference>
<reference evidence="10 11" key="1">
    <citation type="submission" date="2020-03" db="EMBL/GenBank/DDBJ databases">
        <title>Genomic Encyclopedia of Type Strains, Phase IV (KMG-IV): sequencing the most valuable type-strain genomes for metagenomic binning, comparative biology and taxonomic classification.</title>
        <authorList>
            <person name="Goeker M."/>
        </authorList>
    </citation>
    <scope>NUCLEOTIDE SEQUENCE [LARGE SCALE GENOMIC DNA]</scope>
    <source>
        <strain evidence="10 11">DSM 103870</strain>
    </source>
</reference>
<comment type="caution">
    <text evidence="10">The sequence shown here is derived from an EMBL/GenBank/DDBJ whole genome shotgun (WGS) entry which is preliminary data.</text>
</comment>
<dbReference type="InterPro" id="IPR052157">
    <property type="entry name" value="BCAA_transport_permease"/>
</dbReference>
<dbReference type="Proteomes" id="UP001429580">
    <property type="component" value="Unassembled WGS sequence"/>
</dbReference>
<evidence type="ECO:0000313" key="10">
    <source>
        <dbReference type="EMBL" id="NIJ57478.1"/>
    </source>
</evidence>
<evidence type="ECO:0000256" key="9">
    <source>
        <dbReference type="SAM" id="Phobius"/>
    </source>
</evidence>
<comment type="similarity">
    <text evidence="8">Belongs to the binding-protein-dependent transport system permease family. LivHM subfamily.</text>
</comment>
<keyword evidence="6 9" id="KW-1133">Transmembrane helix</keyword>
<feature type="transmembrane region" description="Helical" evidence="9">
    <location>
        <begin position="140"/>
        <end position="171"/>
    </location>
</feature>
<evidence type="ECO:0000256" key="5">
    <source>
        <dbReference type="ARBA" id="ARBA00022970"/>
    </source>
</evidence>
<evidence type="ECO:0000256" key="8">
    <source>
        <dbReference type="ARBA" id="ARBA00037998"/>
    </source>
</evidence>
<accession>A0ABX0UYM3</accession>
<evidence type="ECO:0000256" key="7">
    <source>
        <dbReference type="ARBA" id="ARBA00023136"/>
    </source>
</evidence>
<evidence type="ECO:0000256" key="1">
    <source>
        <dbReference type="ARBA" id="ARBA00004651"/>
    </source>
</evidence>
<feature type="transmembrane region" description="Helical" evidence="9">
    <location>
        <begin position="18"/>
        <end position="40"/>
    </location>
</feature>
<feature type="transmembrane region" description="Helical" evidence="9">
    <location>
        <begin position="52"/>
        <end position="70"/>
    </location>
</feature>
<keyword evidence="11" id="KW-1185">Reference proteome</keyword>
<evidence type="ECO:0000313" key="11">
    <source>
        <dbReference type="Proteomes" id="UP001429580"/>
    </source>
</evidence>
<feature type="transmembrane region" description="Helical" evidence="9">
    <location>
        <begin position="202"/>
        <end position="220"/>
    </location>
</feature>
<gene>
    <name evidence="10" type="ORF">FHS82_001304</name>
</gene>
<dbReference type="InterPro" id="IPR001851">
    <property type="entry name" value="ABC_transp_permease"/>
</dbReference>
<sequence>MTVIVETVGSVLRDLFPLIWSGVITGCLYALGALGLVMIFKSSRVVNFSHGNVAGFAAFLVYGFSSGLLLELSWGAAVLLAVIAAIAIAFVSYALIAPLVFESDLTATIATLGVGLVVQGATLLMFGADIVSLDLPVPRFSASILGLLITGYDLTVLFVAVVTIGILFFVIDYTKLGVAFRAISDNAFAAEVCGLNLRSVHLFAWCVAAILGVVGALLIVPTTFLSSTTVATFMLQAFAAAVLGGFASLPGSLVGGILIGIFMNLFTFYVSPEFSSTFLLGVILLALNIFPNGALAKVGGSRV</sequence>
<keyword evidence="3" id="KW-1003">Cell membrane</keyword>
<dbReference type="PANTHER" id="PTHR11795">
    <property type="entry name" value="BRANCHED-CHAIN AMINO ACID TRANSPORT SYSTEM PERMEASE PROTEIN LIVH"/>
    <property type="match status" value="1"/>
</dbReference>
<keyword evidence="4 9" id="KW-0812">Transmembrane</keyword>
<evidence type="ECO:0000256" key="4">
    <source>
        <dbReference type="ARBA" id="ARBA00022692"/>
    </source>
</evidence>
<evidence type="ECO:0000256" key="2">
    <source>
        <dbReference type="ARBA" id="ARBA00022448"/>
    </source>
</evidence>
<feature type="transmembrane region" description="Helical" evidence="9">
    <location>
        <begin position="108"/>
        <end position="128"/>
    </location>
</feature>
<dbReference type="PANTHER" id="PTHR11795:SF450">
    <property type="entry name" value="ABC TRANSPORTER PERMEASE PROTEIN"/>
    <property type="match status" value="1"/>
</dbReference>
<evidence type="ECO:0000256" key="3">
    <source>
        <dbReference type="ARBA" id="ARBA00022475"/>
    </source>
</evidence>
<protein>
    <submittedName>
        <fullName evidence="10">Branched-chain amino acid transport system permease protein</fullName>
    </submittedName>
</protein>
<keyword evidence="5" id="KW-0029">Amino-acid transport</keyword>
<proteinExistence type="inferred from homology"/>
<keyword evidence="2" id="KW-0813">Transport</keyword>
<dbReference type="CDD" id="cd06582">
    <property type="entry name" value="TM_PBP1_LivH_like"/>
    <property type="match status" value="1"/>
</dbReference>
<feature type="transmembrane region" description="Helical" evidence="9">
    <location>
        <begin position="76"/>
        <end position="101"/>
    </location>
</feature>
<evidence type="ECO:0000256" key="6">
    <source>
        <dbReference type="ARBA" id="ARBA00022989"/>
    </source>
</evidence>
<organism evidence="10 11">
    <name type="scientific">Pseudochelatococcus lubricantis</name>
    <dbReference type="NCBI Taxonomy" id="1538102"/>
    <lineage>
        <taxon>Bacteria</taxon>
        <taxon>Pseudomonadati</taxon>
        <taxon>Pseudomonadota</taxon>
        <taxon>Alphaproteobacteria</taxon>
        <taxon>Hyphomicrobiales</taxon>
        <taxon>Chelatococcaceae</taxon>
        <taxon>Pseudochelatococcus</taxon>
    </lineage>
</organism>
<comment type="subcellular location">
    <subcellularLocation>
        <location evidence="1">Cell membrane</location>
        <topology evidence="1">Multi-pass membrane protein</topology>
    </subcellularLocation>
</comment>
<dbReference type="RefSeq" id="WP_166950034.1">
    <property type="nucleotide sequence ID" value="NZ_JAASQI010000002.1"/>
</dbReference>
<name>A0ABX0UYM3_9HYPH</name>
<feature type="transmembrane region" description="Helical" evidence="9">
    <location>
        <begin position="277"/>
        <end position="296"/>
    </location>
</feature>
<keyword evidence="7 9" id="KW-0472">Membrane</keyword>